<feature type="compositionally biased region" description="Basic and acidic residues" evidence="1">
    <location>
        <begin position="115"/>
        <end position="125"/>
    </location>
</feature>
<organism evidence="2 3">
    <name type="scientific">Stephania japonica</name>
    <dbReference type="NCBI Taxonomy" id="461633"/>
    <lineage>
        <taxon>Eukaryota</taxon>
        <taxon>Viridiplantae</taxon>
        <taxon>Streptophyta</taxon>
        <taxon>Embryophyta</taxon>
        <taxon>Tracheophyta</taxon>
        <taxon>Spermatophyta</taxon>
        <taxon>Magnoliopsida</taxon>
        <taxon>Ranunculales</taxon>
        <taxon>Menispermaceae</taxon>
        <taxon>Menispermoideae</taxon>
        <taxon>Cissampelideae</taxon>
        <taxon>Stephania</taxon>
    </lineage>
</organism>
<reference evidence="2 3" key="1">
    <citation type="submission" date="2024-01" db="EMBL/GenBank/DDBJ databases">
        <title>Genome assemblies of Stephania.</title>
        <authorList>
            <person name="Yang L."/>
        </authorList>
    </citation>
    <scope>NUCLEOTIDE SEQUENCE [LARGE SCALE GENOMIC DNA]</scope>
    <source>
        <strain evidence="2">QJT</strain>
        <tissue evidence="2">Leaf</tissue>
    </source>
</reference>
<evidence type="ECO:0000256" key="1">
    <source>
        <dbReference type="SAM" id="MobiDB-lite"/>
    </source>
</evidence>
<feature type="compositionally biased region" description="Gly residues" evidence="1">
    <location>
        <begin position="210"/>
        <end position="222"/>
    </location>
</feature>
<dbReference type="AlphaFoldDB" id="A0AAP0F7D3"/>
<evidence type="ECO:0000313" key="3">
    <source>
        <dbReference type="Proteomes" id="UP001417504"/>
    </source>
</evidence>
<dbReference type="EMBL" id="JBBNAE010000008">
    <property type="protein sequence ID" value="KAK9102024.1"/>
    <property type="molecule type" value="Genomic_DNA"/>
</dbReference>
<name>A0AAP0F7D3_9MAGN</name>
<feature type="region of interest" description="Disordered" evidence="1">
    <location>
        <begin position="1"/>
        <end position="35"/>
    </location>
</feature>
<gene>
    <name evidence="2" type="ORF">Sjap_019278</name>
</gene>
<keyword evidence="3" id="KW-1185">Reference proteome</keyword>
<accession>A0AAP0F7D3</accession>
<evidence type="ECO:0000313" key="2">
    <source>
        <dbReference type="EMBL" id="KAK9102024.1"/>
    </source>
</evidence>
<sequence length="257" mass="27467">MLLGITHILPNARHPKPGPQPPVRHHHSRMATGQHPELRPHTKALKGDFREHRIVPPRDPPVVGAGLVVEYLDETHPRSDERGVGEVEGVERHACGGEEGKHGIRWVVEEGVGEEASRGGDERGGEALGGLGGYDPAREETREGRVVVGIGVGVDIDVVKTVVGLGEKLVPKRGEGEGVVVRNMKAILFRVDGVGLTREARRRRDSSSSGRGGGGGGGVGGVVLGVVKRRARGRERKRAHKREKESGEIIVLCGNGK</sequence>
<comment type="caution">
    <text evidence="2">The sequence shown here is derived from an EMBL/GenBank/DDBJ whole genome shotgun (WGS) entry which is preliminary data.</text>
</comment>
<feature type="region of interest" description="Disordered" evidence="1">
    <location>
        <begin position="113"/>
        <end position="136"/>
    </location>
</feature>
<proteinExistence type="predicted"/>
<feature type="region of interest" description="Disordered" evidence="1">
    <location>
        <begin position="199"/>
        <end position="222"/>
    </location>
</feature>
<dbReference type="Proteomes" id="UP001417504">
    <property type="component" value="Unassembled WGS sequence"/>
</dbReference>
<protein>
    <submittedName>
        <fullName evidence="2">Uncharacterized protein</fullName>
    </submittedName>
</protein>